<dbReference type="AlphaFoldDB" id="A0A660SEA2"/>
<protein>
    <submittedName>
        <fullName evidence="1">TIGR00725 family protein</fullName>
    </submittedName>
</protein>
<name>A0A660SEA2_UNCW3</name>
<evidence type="ECO:0000313" key="2">
    <source>
        <dbReference type="Proteomes" id="UP000268469"/>
    </source>
</evidence>
<reference evidence="1 2" key="1">
    <citation type="submission" date="2018-06" db="EMBL/GenBank/DDBJ databases">
        <title>Extensive metabolic versatility and redundancy in microbially diverse, dynamic hydrothermal sediments.</title>
        <authorList>
            <person name="Dombrowski N."/>
            <person name="Teske A."/>
            <person name="Baker B.J."/>
        </authorList>
    </citation>
    <scope>NUCLEOTIDE SEQUENCE [LARGE SCALE GENOMIC DNA]</scope>
    <source>
        <strain evidence="1">B36_G15</strain>
    </source>
</reference>
<dbReference type="EMBL" id="QNBE01000122">
    <property type="protein sequence ID" value="RKX68892.1"/>
    <property type="molecule type" value="Genomic_DNA"/>
</dbReference>
<sequence>MAKIIGVIGGSSCNEKIAEIAYQVGRGIA</sequence>
<dbReference type="Proteomes" id="UP000268469">
    <property type="component" value="Unassembled WGS sequence"/>
</dbReference>
<proteinExistence type="predicted"/>
<organism evidence="1 2">
    <name type="scientific">candidate division WOR-3 bacterium</name>
    <dbReference type="NCBI Taxonomy" id="2052148"/>
    <lineage>
        <taxon>Bacteria</taxon>
        <taxon>Bacteria division WOR-3</taxon>
    </lineage>
</organism>
<comment type="caution">
    <text evidence="1">The sequence shown here is derived from an EMBL/GenBank/DDBJ whole genome shotgun (WGS) entry which is preliminary data.</text>
</comment>
<feature type="non-terminal residue" evidence="1">
    <location>
        <position position="29"/>
    </location>
</feature>
<evidence type="ECO:0000313" key="1">
    <source>
        <dbReference type="EMBL" id="RKX68892.1"/>
    </source>
</evidence>
<gene>
    <name evidence="1" type="ORF">DRP53_09785</name>
</gene>
<accession>A0A660SEA2</accession>